<proteinExistence type="predicted"/>
<evidence type="ECO:0000313" key="6">
    <source>
        <dbReference type="EMBL" id="CCO15400.1"/>
    </source>
</evidence>
<dbReference type="OrthoDB" id="29221at2759"/>
<feature type="domain" description="RanBP2-type" evidence="5">
    <location>
        <begin position="222"/>
        <end position="247"/>
    </location>
</feature>
<feature type="compositionally biased region" description="Basic and acidic residues" evidence="4">
    <location>
        <begin position="52"/>
        <end position="91"/>
    </location>
</feature>
<feature type="compositionally biased region" description="Basic and acidic residues" evidence="4">
    <location>
        <begin position="379"/>
        <end position="402"/>
    </location>
</feature>
<evidence type="ECO:0000256" key="1">
    <source>
        <dbReference type="ARBA" id="ARBA00022723"/>
    </source>
</evidence>
<evidence type="ECO:0000259" key="5">
    <source>
        <dbReference type="SMART" id="SM00547"/>
    </source>
</evidence>
<dbReference type="Gene3D" id="4.10.1060.10">
    <property type="entry name" value="Zinc finger, RanBP2-type"/>
    <property type="match status" value="1"/>
</dbReference>
<keyword evidence="2" id="KW-0863">Zinc-finger</keyword>
<feature type="compositionally biased region" description="Basic residues" evidence="4">
    <location>
        <begin position="170"/>
        <end position="182"/>
    </location>
</feature>
<dbReference type="KEGG" id="bpg:Bathy03g04360"/>
<organism evidence="6 7">
    <name type="scientific">Bathycoccus prasinos</name>
    <dbReference type="NCBI Taxonomy" id="41875"/>
    <lineage>
        <taxon>Eukaryota</taxon>
        <taxon>Viridiplantae</taxon>
        <taxon>Chlorophyta</taxon>
        <taxon>Mamiellophyceae</taxon>
        <taxon>Mamiellales</taxon>
        <taxon>Bathycoccaceae</taxon>
        <taxon>Bathycoccus</taxon>
    </lineage>
</organism>
<evidence type="ECO:0000256" key="2">
    <source>
        <dbReference type="ARBA" id="ARBA00022771"/>
    </source>
</evidence>
<dbReference type="SMART" id="SM00547">
    <property type="entry name" value="ZnF_RBZ"/>
    <property type="match status" value="1"/>
</dbReference>
<reference evidence="6 7" key="1">
    <citation type="submission" date="2011-10" db="EMBL/GenBank/DDBJ databases">
        <authorList>
            <person name="Genoscope - CEA"/>
        </authorList>
    </citation>
    <scope>NUCLEOTIDE SEQUENCE [LARGE SCALE GENOMIC DNA]</scope>
    <source>
        <strain evidence="6 7">RCC 1105</strain>
    </source>
</reference>
<dbReference type="RefSeq" id="XP_007513963.1">
    <property type="nucleotide sequence ID" value="XM_007513901.1"/>
</dbReference>
<keyword evidence="3" id="KW-0862">Zinc</keyword>
<protein>
    <recommendedName>
        <fullName evidence="5">RanBP2-type domain-containing protein</fullName>
    </recommendedName>
</protein>
<gene>
    <name evidence="6" type="ORF">Bathy03g04360</name>
</gene>
<dbReference type="InterPro" id="IPR001876">
    <property type="entry name" value="Znf_RanBP2"/>
</dbReference>
<feature type="compositionally biased region" description="Basic and acidic residues" evidence="4">
    <location>
        <begin position="125"/>
        <end position="136"/>
    </location>
</feature>
<feature type="compositionally biased region" description="Basic and acidic residues" evidence="4">
    <location>
        <begin position="100"/>
        <end position="114"/>
    </location>
</feature>
<feature type="compositionally biased region" description="Basic residues" evidence="4">
    <location>
        <begin position="148"/>
        <end position="158"/>
    </location>
</feature>
<dbReference type="EMBL" id="FO082276">
    <property type="protein sequence ID" value="CCO15400.1"/>
    <property type="molecule type" value="Genomic_DNA"/>
</dbReference>
<keyword evidence="7" id="KW-1185">Reference proteome</keyword>
<feature type="compositionally biased region" description="Basic residues" evidence="4">
    <location>
        <begin position="365"/>
        <end position="378"/>
    </location>
</feature>
<dbReference type="GO" id="GO:0008270">
    <property type="term" value="F:zinc ion binding"/>
    <property type="evidence" value="ECO:0007669"/>
    <property type="project" value="UniProtKB-KW"/>
</dbReference>
<dbReference type="GeneID" id="19016973"/>
<evidence type="ECO:0000256" key="4">
    <source>
        <dbReference type="SAM" id="MobiDB-lite"/>
    </source>
</evidence>
<accession>K8ESL8</accession>
<keyword evidence="1" id="KW-0479">Metal-binding</keyword>
<dbReference type="AlphaFoldDB" id="K8ESL8"/>
<name>K8ESL8_9CHLO</name>
<sequence length="402" mass="46042">MRTHTHTRQVGTRRSSRLSGGGDKDLAELPLTPVSKRKTPTKKKAEAAISNKVEDGKKKEAEEKNKKKKSDGDAKTPSSKDEKKKNADAKKPLPATNEKQSSKKGKDASSKEKTVTPTPTMGEIAAKEKRKLDEIQQSRQQQQQQQHEHHHSKKKVKRQQTPEQIERGLEKKKKKKSKKARKREREALATKEAGQDGNVAKKAKIIPSTETAVNGTTKWSFGDWTCRKCGAHNYRKQKDKCFRCSYPKAIETNMKQGNHGAREYLNGKLKEDINWTFLNQEHEWCVRNASFDPLMKDEVYDLFLKYLEKMEAKHRDRVRDGANAVIERMKRALSVLEKFPTHEEEIDAKRALFTEGIGAPDGEKKKKKKKRNRKKKKKHTDEEAPEKSALGGEEKEKEEAQK</sequence>
<feature type="region of interest" description="Disordered" evidence="4">
    <location>
        <begin position="354"/>
        <end position="402"/>
    </location>
</feature>
<feature type="region of interest" description="Disordered" evidence="4">
    <location>
        <begin position="1"/>
        <end position="196"/>
    </location>
</feature>
<dbReference type="Proteomes" id="UP000198341">
    <property type="component" value="Chromosome 3"/>
</dbReference>
<evidence type="ECO:0000256" key="3">
    <source>
        <dbReference type="ARBA" id="ARBA00022833"/>
    </source>
</evidence>
<evidence type="ECO:0000313" key="7">
    <source>
        <dbReference type="Proteomes" id="UP000198341"/>
    </source>
</evidence>